<accession>A0A9X9XGD7</accession>
<name>A0A9X9XGD7_9PROT</name>
<protein>
    <submittedName>
        <fullName evidence="1">Uncharacterized protein</fullName>
    </submittedName>
</protein>
<dbReference type="AlphaFoldDB" id="A0A9X9XGD7"/>
<gene>
    <name evidence="1" type="ORF">GXW74_19935</name>
</gene>
<comment type="caution">
    <text evidence="1">The sequence shown here is derived from an EMBL/GenBank/DDBJ whole genome shotgun (WGS) entry which is preliminary data.</text>
</comment>
<dbReference type="EMBL" id="JAAEDL010000022">
    <property type="protein sequence ID" value="MBR0682773.1"/>
    <property type="molecule type" value="Genomic_DNA"/>
</dbReference>
<reference evidence="1" key="2">
    <citation type="journal article" date="2021" name="Syst. Appl. Microbiol.">
        <title>Roseomonas hellenica sp. nov., isolated from roots of wild-growing Alkanna tinctoria.</title>
        <authorList>
            <person name="Rat A."/>
            <person name="Naranjo H.D."/>
            <person name="Lebbe L."/>
            <person name="Cnockaert M."/>
            <person name="Krigas N."/>
            <person name="Grigoriadou K."/>
            <person name="Maloupa E."/>
            <person name="Willems A."/>
        </authorList>
    </citation>
    <scope>NUCLEOTIDE SEQUENCE</scope>
    <source>
        <strain evidence="1">LMG 31228</strain>
    </source>
</reference>
<evidence type="ECO:0000313" key="2">
    <source>
        <dbReference type="Proteomes" id="UP001138709"/>
    </source>
</evidence>
<dbReference type="Proteomes" id="UP001138709">
    <property type="component" value="Unassembled WGS sequence"/>
</dbReference>
<organism evidence="1 2">
    <name type="scientific">Neoroseomonas eburnea</name>
    <dbReference type="NCBI Taxonomy" id="1346889"/>
    <lineage>
        <taxon>Bacteria</taxon>
        <taxon>Pseudomonadati</taxon>
        <taxon>Pseudomonadota</taxon>
        <taxon>Alphaproteobacteria</taxon>
        <taxon>Acetobacterales</taxon>
        <taxon>Acetobacteraceae</taxon>
        <taxon>Neoroseomonas</taxon>
    </lineage>
</organism>
<reference evidence="1" key="1">
    <citation type="submission" date="2020-01" db="EMBL/GenBank/DDBJ databases">
        <authorList>
            <person name="Rat A."/>
        </authorList>
    </citation>
    <scope>NUCLEOTIDE SEQUENCE</scope>
    <source>
        <strain evidence="1">LMG 31228</strain>
    </source>
</reference>
<sequence length="69" mass="7506">MSAVLHNLPVSDYTRLLAALTAIVVRCDDLDALAAADGAVDRQQVRIDSARIRHLADEARRLVVARLPS</sequence>
<keyword evidence="2" id="KW-1185">Reference proteome</keyword>
<proteinExistence type="predicted"/>
<dbReference type="RefSeq" id="WP_211848310.1">
    <property type="nucleotide sequence ID" value="NZ_JAAEDL010000022.1"/>
</dbReference>
<evidence type="ECO:0000313" key="1">
    <source>
        <dbReference type="EMBL" id="MBR0682773.1"/>
    </source>
</evidence>